<name>A0A914CAJ7_9BILA</name>
<dbReference type="PROSITE" id="PS51910">
    <property type="entry name" value="GH18_2"/>
    <property type="match status" value="1"/>
</dbReference>
<dbReference type="PANTHER" id="PTHR46073:SF4">
    <property type="entry name" value="GH18 DOMAIN-CONTAINING PROTEIN"/>
    <property type="match status" value="1"/>
</dbReference>
<protein>
    <submittedName>
        <fullName evidence="8">GH18 domain-containing protein</fullName>
    </submittedName>
</protein>
<sequence>MLSYANFGQVINHTNNESQVDNSHPLQESQNADPSPHFETNASKCGKRIVGYYTSWGTKNFTHEQAERLTHVIFAFFRLNSDGTLTLGSVRNESSSGENSVDVATERLQQLSELAQQHPHLKVQFAIGGWDNSQHFSVLAADFSRRRVLIDSVVQVVDTHGFDGVDLDWEYPVTGGATEGTPADRRNFVHLLRELRQRFDSYERKTNRQKPLLISFAGAAGQWTLDPGYDLPMLLKYVDFVNVMSYDYFGPWKSKWGAYTGPPAPLFFGQPKKFSGKTNVDWTMKYYSCRGKNLNKV</sequence>
<evidence type="ECO:0000313" key="7">
    <source>
        <dbReference type="Proteomes" id="UP000887540"/>
    </source>
</evidence>
<dbReference type="GO" id="GO:0006032">
    <property type="term" value="P:chitin catabolic process"/>
    <property type="evidence" value="ECO:0007669"/>
    <property type="project" value="UniProtKB-ARBA"/>
</dbReference>
<dbReference type="SMART" id="SM00636">
    <property type="entry name" value="Glyco_18"/>
    <property type="match status" value="1"/>
</dbReference>
<keyword evidence="7" id="KW-1185">Reference proteome</keyword>
<evidence type="ECO:0000256" key="1">
    <source>
        <dbReference type="ARBA" id="ARBA00022801"/>
    </source>
</evidence>
<evidence type="ECO:0000256" key="5">
    <source>
        <dbReference type="SAM" id="MobiDB-lite"/>
    </source>
</evidence>
<dbReference type="AlphaFoldDB" id="A0A914CAJ7"/>
<evidence type="ECO:0000313" key="8">
    <source>
        <dbReference type="WBParaSite" id="ACRNAN_Path_725.g2749.t1"/>
    </source>
</evidence>
<feature type="region of interest" description="Disordered" evidence="5">
    <location>
        <begin position="15"/>
        <end position="42"/>
    </location>
</feature>
<comment type="similarity">
    <text evidence="4">Belongs to the glycosyl hydrolase 18 family.</text>
</comment>
<evidence type="ECO:0000256" key="4">
    <source>
        <dbReference type="RuleBase" id="RU004453"/>
    </source>
</evidence>
<keyword evidence="2 3" id="KW-0326">Glycosidase</keyword>
<evidence type="ECO:0000256" key="3">
    <source>
        <dbReference type="RuleBase" id="RU000489"/>
    </source>
</evidence>
<feature type="domain" description="GH18" evidence="6">
    <location>
        <begin position="47"/>
        <end position="297"/>
    </location>
</feature>
<dbReference type="GO" id="GO:0004568">
    <property type="term" value="F:chitinase activity"/>
    <property type="evidence" value="ECO:0007669"/>
    <property type="project" value="UniProtKB-ARBA"/>
</dbReference>
<dbReference type="InterPro" id="IPR001223">
    <property type="entry name" value="Glyco_hydro18_cat"/>
</dbReference>
<dbReference type="InterPro" id="IPR011583">
    <property type="entry name" value="Chitinase_II/V-like_cat"/>
</dbReference>
<dbReference type="WBParaSite" id="ACRNAN_Path_725.g2749.t1">
    <property type="protein sequence ID" value="ACRNAN_Path_725.g2749.t1"/>
    <property type="gene ID" value="ACRNAN_Path_725.g2749"/>
</dbReference>
<dbReference type="SUPFAM" id="SSF51445">
    <property type="entry name" value="(Trans)glycosidases"/>
    <property type="match status" value="1"/>
</dbReference>
<proteinExistence type="inferred from homology"/>
<keyword evidence="1 3" id="KW-0378">Hydrolase</keyword>
<dbReference type="InterPro" id="IPR001579">
    <property type="entry name" value="Glyco_hydro_18_chit_AS"/>
</dbReference>
<dbReference type="Proteomes" id="UP000887540">
    <property type="component" value="Unplaced"/>
</dbReference>
<dbReference type="PROSITE" id="PS01095">
    <property type="entry name" value="GH18_1"/>
    <property type="match status" value="1"/>
</dbReference>
<dbReference type="InterPro" id="IPR017853">
    <property type="entry name" value="GH"/>
</dbReference>
<reference evidence="8" key="1">
    <citation type="submission" date="2022-11" db="UniProtKB">
        <authorList>
            <consortium name="WormBaseParasite"/>
        </authorList>
    </citation>
    <scope>IDENTIFICATION</scope>
</reference>
<dbReference type="GO" id="GO:0008061">
    <property type="term" value="F:chitin binding"/>
    <property type="evidence" value="ECO:0007669"/>
    <property type="project" value="InterPro"/>
</dbReference>
<evidence type="ECO:0000259" key="6">
    <source>
        <dbReference type="PROSITE" id="PS51910"/>
    </source>
</evidence>
<accession>A0A914CAJ7</accession>
<dbReference type="Gene3D" id="3.20.20.80">
    <property type="entry name" value="Glycosidases"/>
    <property type="match status" value="1"/>
</dbReference>
<organism evidence="7 8">
    <name type="scientific">Acrobeloides nanus</name>
    <dbReference type="NCBI Taxonomy" id="290746"/>
    <lineage>
        <taxon>Eukaryota</taxon>
        <taxon>Metazoa</taxon>
        <taxon>Ecdysozoa</taxon>
        <taxon>Nematoda</taxon>
        <taxon>Chromadorea</taxon>
        <taxon>Rhabditida</taxon>
        <taxon>Tylenchina</taxon>
        <taxon>Cephalobomorpha</taxon>
        <taxon>Cephaloboidea</taxon>
        <taxon>Cephalobidae</taxon>
        <taxon>Acrobeloides</taxon>
    </lineage>
</organism>
<dbReference type="GO" id="GO:0005975">
    <property type="term" value="P:carbohydrate metabolic process"/>
    <property type="evidence" value="ECO:0007669"/>
    <property type="project" value="InterPro"/>
</dbReference>
<evidence type="ECO:0000256" key="2">
    <source>
        <dbReference type="ARBA" id="ARBA00023295"/>
    </source>
</evidence>
<dbReference type="Pfam" id="PF00704">
    <property type="entry name" value="Glyco_hydro_18"/>
    <property type="match status" value="1"/>
</dbReference>
<dbReference type="PANTHER" id="PTHR46073">
    <property type="entry name" value="CHITINASE"/>
    <property type="match status" value="1"/>
</dbReference>